<name>A0ABN7K1H8_9HYPH</name>
<dbReference type="Gene3D" id="3.60.15.10">
    <property type="entry name" value="Ribonuclease Z/Hydroxyacylglutathione hydrolase-like"/>
    <property type="match status" value="1"/>
</dbReference>
<accession>A0ABN7K1H8</accession>
<proteinExistence type="inferred from homology"/>
<dbReference type="CDD" id="cd07720">
    <property type="entry name" value="OPHC2-like_MBL-fold"/>
    <property type="match status" value="1"/>
</dbReference>
<dbReference type="InterPro" id="IPR036866">
    <property type="entry name" value="RibonucZ/Hydroxyglut_hydro"/>
</dbReference>
<evidence type="ECO:0000313" key="6">
    <source>
        <dbReference type="EMBL" id="CAD7055149.1"/>
    </source>
</evidence>
<dbReference type="PANTHER" id="PTHR42978">
    <property type="entry name" value="QUORUM-QUENCHING LACTONASE YTNP-RELATED-RELATED"/>
    <property type="match status" value="1"/>
</dbReference>
<protein>
    <submittedName>
        <fullName evidence="6">MBL fold metallo-hydrolase</fullName>
    </submittedName>
</protein>
<gene>
    <name evidence="6" type="ORF">RHAB21_00663</name>
</gene>
<keyword evidence="4" id="KW-0862">Zinc</keyword>
<organism evidence="6 7">
    <name type="scientific">Pseudorhizobium halotolerans</name>
    <dbReference type="NCBI Taxonomy" id="1233081"/>
    <lineage>
        <taxon>Bacteria</taxon>
        <taxon>Pseudomonadati</taxon>
        <taxon>Pseudomonadota</taxon>
        <taxon>Alphaproteobacteria</taxon>
        <taxon>Hyphomicrobiales</taxon>
        <taxon>Rhizobiaceae</taxon>
        <taxon>Rhizobium/Agrobacterium group</taxon>
        <taxon>Pseudorhizobium</taxon>
    </lineage>
</organism>
<dbReference type="EMBL" id="CABFWE030000016">
    <property type="protein sequence ID" value="CAD7055149.1"/>
    <property type="molecule type" value="Genomic_DNA"/>
</dbReference>
<comment type="caution">
    <text evidence="6">The sequence shown here is derived from an EMBL/GenBank/DDBJ whole genome shotgun (WGS) entry which is preliminary data.</text>
</comment>
<evidence type="ECO:0000313" key="7">
    <source>
        <dbReference type="Proteomes" id="UP000601041"/>
    </source>
</evidence>
<comment type="similarity">
    <text evidence="1">Belongs to the metallo-beta-lactamase superfamily.</text>
</comment>
<dbReference type="SUPFAM" id="SSF56281">
    <property type="entry name" value="Metallo-hydrolase/oxidoreductase"/>
    <property type="match status" value="1"/>
</dbReference>
<dbReference type="InterPro" id="IPR051013">
    <property type="entry name" value="MBL_superfamily_lactonases"/>
</dbReference>
<keyword evidence="7" id="KW-1185">Reference proteome</keyword>
<reference evidence="6 7" key="1">
    <citation type="submission" date="2020-11" db="EMBL/GenBank/DDBJ databases">
        <authorList>
            <person name="Lassalle F."/>
        </authorList>
    </citation>
    <scope>NUCLEOTIDE SEQUENCE [LARGE SCALE GENOMIC DNA]</scope>
    <source>
        <strain evidence="6 7">AB21</strain>
    </source>
</reference>
<evidence type="ECO:0000256" key="1">
    <source>
        <dbReference type="ARBA" id="ARBA00007749"/>
    </source>
</evidence>
<evidence type="ECO:0000256" key="4">
    <source>
        <dbReference type="ARBA" id="ARBA00022833"/>
    </source>
</evidence>
<sequence length="317" mass="34423">MVEEYEVTPNRLSALGRRHFLMATALAAGSTLMPFRSLAVTRQQVGNGELIVISDGALSLPMNFLYPDVPKEELEAFLKANDLPTDALQPPCNVTLLRQGDRLAIFDVGSGANFMPTAGKLLENLAAADIDPAEVTDVLFTHAHPDHLWGVTDDFDELVFPEARYQIGEAEWAYWSSKDTLDSVPADRQTFVIGAQNRFAAIEDKVEMIKPGQEVLAGVEAIDTSGHTPGHLSFLVHGQGAGTLIGGDALSHATISFQHPEWRTGSDQDPDKGVETRRRLLDRLVADKLHLIGYHFDHSGAGAVEAKDGAYAFVPLA</sequence>
<dbReference type="PROSITE" id="PS51318">
    <property type="entry name" value="TAT"/>
    <property type="match status" value="1"/>
</dbReference>
<keyword evidence="2" id="KW-0479">Metal-binding</keyword>
<evidence type="ECO:0000259" key="5">
    <source>
        <dbReference type="SMART" id="SM00849"/>
    </source>
</evidence>
<feature type="domain" description="Metallo-beta-lactamase" evidence="5">
    <location>
        <begin position="91"/>
        <end position="295"/>
    </location>
</feature>
<dbReference type="Pfam" id="PF00753">
    <property type="entry name" value="Lactamase_B"/>
    <property type="match status" value="1"/>
</dbReference>
<keyword evidence="3" id="KW-0378">Hydrolase</keyword>
<dbReference type="Proteomes" id="UP000601041">
    <property type="component" value="Unassembled WGS sequence"/>
</dbReference>
<evidence type="ECO:0000256" key="3">
    <source>
        <dbReference type="ARBA" id="ARBA00022801"/>
    </source>
</evidence>
<dbReference type="SMART" id="SM00849">
    <property type="entry name" value="Lactamase_B"/>
    <property type="match status" value="1"/>
</dbReference>
<dbReference type="InterPro" id="IPR006311">
    <property type="entry name" value="TAT_signal"/>
</dbReference>
<dbReference type="PANTHER" id="PTHR42978:SF6">
    <property type="entry name" value="QUORUM-QUENCHING LACTONASE YTNP-RELATED"/>
    <property type="match status" value="1"/>
</dbReference>
<dbReference type="InterPro" id="IPR001279">
    <property type="entry name" value="Metallo-B-lactamas"/>
</dbReference>
<evidence type="ECO:0000256" key="2">
    <source>
        <dbReference type="ARBA" id="ARBA00022723"/>
    </source>
</evidence>